<dbReference type="Proteomes" id="UP000305067">
    <property type="component" value="Unassembled WGS sequence"/>
</dbReference>
<keyword evidence="3" id="KW-1185">Reference proteome</keyword>
<evidence type="ECO:0000313" key="2">
    <source>
        <dbReference type="EMBL" id="TFL05322.1"/>
    </source>
</evidence>
<name>A0A5C3QTU6_9AGAR</name>
<evidence type="ECO:0000313" key="3">
    <source>
        <dbReference type="Proteomes" id="UP000305067"/>
    </source>
</evidence>
<evidence type="ECO:0000256" key="1">
    <source>
        <dbReference type="SAM" id="MobiDB-lite"/>
    </source>
</evidence>
<feature type="compositionally biased region" description="Polar residues" evidence="1">
    <location>
        <begin position="299"/>
        <end position="326"/>
    </location>
</feature>
<proteinExistence type="predicted"/>
<dbReference type="AlphaFoldDB" id="A0A5C3QTU6"/>
<gene>
    <name evidence="2" type="ORF">BDV98DRAFT_561843</name>
</gene>
<dbReference type="OrthoDB" id="3159295at2759"/>
<accession>A0A5C3QTU6</accession>
<reference evidence="2 3" key="1">
    <citation type="journal article" date="2019" name="Nat. Ecol. Evol.">
        <title>Megaphylogeny resolves global patterns of mushroom evolution.</title>
        <authorList>
            <person name="Varga T."/>
            <person name="Krizsan K."/>
            <person name="Foldi C."/>
            <person name="Dima B."/>
            <person name="Sanchez-Garcia M."/>
            <person name="Sanchez-Ramirez S."/>
            <person name="Szollosi G.J."/>
            <person name="Szarkandi J.G."/>
            <person name="Papp V."/>
            <person name="Albert L."/>
            <person name="Andreopoulos W."/>
            <person name="Angelini C."/>
            <person name="Antonin V."/>
            <person name="Barry K.W."/>
            <person name="Bougher N.L."/>
            <person name="Buchanan P."/>
            <person name="Buyck B."/>
            <person name="Bense V."/>
            <person name="Catcheside P."/>
            <person name="Chovatia M."/>
            <person name="Cooper J."/>
            <person name="Damon W."/>
            <person name="Desjardin D."/>
            <person name="Finy P."/>
            <person name="Geml J."/>
            <person name="Haridas S."/>
            <person name="Hughes K."/>
            <person name="Justo A."/>
            <person name="Karasinski D."/>
            <person name="Kautmanova I."/>
            <person name="Kiss B."/>
            <person name="Kocsube S."/>
            <person name="Kotiranta H."/>
            <person name="LaButti K.M."/>
            <person name="Lechner B.E."/>
            <person name="Liimatainen K."/>
            <person name="Lipzen A."/>
            <person name="Lukacs Z."/>
            <person name="Mihaltcheva S."/>
            <person name="Morgado L.N."/>
            <person name="Niskanen T."/>
            <person name="Noordeloos M.E."/>
            <person name="Ohm R.A."/>
            <person name="Ortiz-Santana B."/>
            <person name="Ovrebo C."/>
            <person name="Racz N."/>
            <person name="Riley R."/>
            <person name="Savchenko A."/>
            <person name="Shiryaev A."/>
            <person name="Soop K."/>
            <person name="Spirin V."/>
            <person name="Szebenyi C."/>
            <person name="Tomsovsky M."/>
            <person name="Tulloss R.E."/>
            <person name="Uehling J."/>
            <person name="Grigoriev I.V."/>
            <person name="Vagvolgyi C."/>
            <person name="Papp T."/>
            <person name="Martin F.M."/>
            <person name="Miettinen O."/>
            <person name="Hibbett D.S."/>
            <person name="Nagy L.G."/>
        </authorList>
    </citation>
    <scope>NUCLEOTIDE SEQUENCE [LARGE SCALE GENOMIC DNA]</scope>
    <source>
        <strain evidence="2 3">CBS 309.79</strain>
    </source>
</reference>
<feature type="region of interest" description="Disordered" evidence="1">
    <location>
        <begin position="269"/>
        <end position="326"/>
    </location>
</feature>
<feature type="compositionally biased region" description="Low complexity" evidence="1">
    <location>
        <begin position="276"/>
        <end position="295"/>
    </location>
</feature>
<protein>
    <submittedName>
        <fullName evidence="2">Uncharacterized protein</fullName>
    </submittedName>
</protein>
<organism evidence="2 3">
    <name type="scientific">Pterulicium gracile</name>
    <dbReference type="NCBI Taxonomy" id="1884261"/>
    <lineage>
        <taxon>Eukaryota</taxon>
        <taxon>Fungi</taxon>
        <taxon>Dikarya</taxon>
        <taxon>Basidiomycota</taxon>
        <taxon>Agaricomycotina</taxon>
        <taxon>Agaricomycetes</taxon>
        <taxon>Agaricomycetidae</taxon>
        <taxon>Agaricales</taxon>
        <taxon>Pleurotineae</taxon>
        <taxon>Pterulaceae</taxon>
        <taxon>Pterulicium</taxon>
    </lineage>
</organism>
<sequence length="416" mass="45795">MAQAPPSTDISQIAYPQRVAAQTCVSNRRILLPMELIEQVIRISLKSAPPDSALRFRIIRSLSQACRSFRRVAIRCCLQDITVTRSSRWNQLEKFISAQNAGHASVRTITSSAAAFASASASASSLERFDHLTALTICTSSLILSNSSSFLKNILTTLPNGNILMSITLTSLPVLTPSLLRLIAQSAPRLRYLTLDCAERLDYCCWACLQDSAECMVHSPIPHMFSDIVSLSTSFADAITPLTQLTHLSLGIFLSDEHLFIQHLKHRHTNSPRMPIPWSTSSPSSSPLHWSASVPDIPSSDSATPSTEQSDQHPHSANGNRPFSPTTCRQCQNSHLADNVAAREDYFATLLFNRIASLQHICMYSFFSGRLQQADSSAQSNETWHEVRFLVQRSTGGAQVCRGVASQDRPGVLSNR</sequence>
<dbReference type="EMBL" id="ML178817">
    <property type="protein sequence ID" value="TFL05322.1"/>
    <property type="molecule type" value="Genomic_DNA"/>
</dbReference>